<dbReference type="AlphaFoldDB" id="A0A0V0GT30"/>
<proteinExistence type="predicted"/>
<feature type="non-terminal residue" evidence="1">
    <location>
        <position position="1"/>
    </location>
</feature>
<accession>A0A0V0GT30</accession>
<organism evidence="1">
    <name type="scientific">Solanum chacoense</name>
    <name type="common">Chaco potato</name>
    <dbReference type="NCBI Taxonomy" id="4108"/>
    <lineage>
        <taxon>Eukaryota</taxon>
        <taxon>Viridiplantae</taxon>
        <taxon>Streptophyta</taxon>
        <taxon>Embryophyta</taxon>
        <taxon>Tracheophyta</taxon>
        <taxon>Spermatophyta</taxon>
        <taxon>Magnoliopsida</taxon>
        <taxon>eudicotyledons</taxon>
        <taxon>Gunneridae</taxon>
        <taxon>Pentapetalae</taxon>
        <taxon>asterids</taxon>
        <taxon>lamiids</taxon>
        <taxon>Solanales</taxon>
        <taxon>Solanaceae</taxon>
        <taxon>Solanoideae</taxon>
        <taxon>Solaneae</taxon>
        <taxon>Solanum</taxon>
    </lineage>
</organism>
<dbReference type="EMBL" id="GEDG01031399">
    <property type="protein sequence ID" value="JAP11396.1"/>
    <property type="molecule type" value="Transcribed_RNA"/>
</dbReference>
<reference evidence="1" key="1">
    <citation type="submission" date="2015-12" db="EMBL/GenBank/DDBJ databases">
        <title>Gene expression during late stages of embryo sac development: a critical building block for successful pollen-pistil interactions.</title>
        <authorList>
            <person name="Liu Y."/>
            <person name="Joly V."/>
            <person name="Sabar M."/>
            <person name="Matton D.P."/>
        </authorList>
    </citation>
    <scope>NUCLEOTIDE SEQUENCE</scope>
</reference>
<name>A0A0V0GT30_SOLCH</name>
<evidence type="ECO:0000313" key="1">
    <source>
        <dbReference type="EMBL" id="JAP11396.1"/>
    </source>
</evidence>
<sequence length="64" mass="7522">FQLVSSYQDLQAIITIPNFTFNHFKLLTGHLNQRLIYIKTFRSMPTSKSLQVIRQHIKCKTISI</sequence>
<protein>
    <submittedName>
        <fullName evidence="1">Putative ovule protein</fullName>
    </submittedName>
</protein>